<feature type="transmembrane region" description="Helical" evidence="2">
    <location>
        <begin position="46"/>
        <end position="67"/>
    </location>
</feature>
<feature type="region of interest" description="Disordered" evidence="1">
    <location>
        <begin position="85"/>
        <end position="127"/>
    </location>
</feature>
<dbReference type="RefSeq" id="WP_024038163.1">
    <property type="nucleotide sequence ID" value="NZ_CACRUE010000039.1"/>
</dbReference>
<feature type="compositionally biased region" description="Basic and acidic residues" evidence="1">
    <location>
        <begin position="87"/>
        <end position="125"/>
    </location>
</feature>
<accession>A0A6N3F0R2</accession>
<feature type="compositionally biased region" description="Low complexity" evidence="1">
    <location>
        <begin position="303"/>
        <end position="318"/>
    </location>
</feature>
<keyword evidence="2" id="KW-1133">Transmembrane helix</keyword>
<dbReference type="AlphaFoldDB" id="A0A6N3F0R2"/>
<feature type="transmembrane region" description="Helical" evidence="2">
    <location>
        <begin position="12"/>
        <end position="34"/>
    </location>
</feature>
<reference evidence="3" key="1">
    <citation type="submission" date="2019-11" db="EMBL/GenBank/DDBJ databases">
        <authorList>
            <person name="Feng L."/>
        </authorList>
    </citation>
    <scope>NUCLEOTIDE SEQUENCE</scope>
    <source>
        <strain evidence="3">IbartlettiiLFYP30</strain>
    </source>
</reference>
<protein>
    <submittedName>
        <fullName evidence="3">Uncharacterized protein</fullName>
    </submittedName>
</protein>
<feature type="region of interest" description="Disordered" evidence="1">
    <location>
        <begin position="287"/>
        <end position="318"/>
    </location>
</feature>
<evidence type="ECO:0000313" key="3">
    <source>
        <dbReference type="EMBL" id="VYU45582.1"/>
    </source>
</evidence>
<evidence type="ECO:0000256" key="1">
    <source>
        <dbReference type="SAM" id="MobiDB-lite"/>
    </source>
</evidence>
<sequence length="368" mass="41554">MLWSKFKNLKLGFKIIIGIIAIIFLPITLTLLVIELLIRSIKNRKVLGIIISGILTLVFLFSDVVYITGMYEGITTDSTDLALEQEQQEKEAEAKAKAEQKQKEDAEKAATEKDQQEKKETEKLPTKPIEYSSINDLKNAYNSKLNDIMNKKQIQELDKDKITSNDVINIAKSSESLIGQASSDSQKIDLSGYLVSLDDLNHNTTDTVKNEIYEYLVSEYKSNKLKDKDNFYEYLYLTKYLYTSFSDVNNQKADTVFDMYQIVKDNYRNLDIESNINQVNKSLGIKSTSNKSTNKVKKHSSSYKKNSSSSNEYSNNNSSNSSIVYCNGGTSSSNKYHSSPNAHGMKGAIKMTEKQAKASGYVPCKKCY</sequence>
<dbReference type="EMBL" id="CACRUE010000039">
    <property type="protein sequence ID" value="VYU45582.1"/>
    <property type="molecule type" value="Genomic_DNA"/>
</dbReference>
<gene>
    <name evidence="3" type="ORF">IBLFYP30_02751</name>
</gene>
<organism evidence="3">
    <name type="scientific">Intestinibacter bartlettii</name>
    <dbReference type="NCBI Taxonomy" id="261299"/>
    <lineage>
        <taxon>Bacteria</taxon>
        <taxon>Bacillati</taxon>
        <taxon>Bacillota</taxon>
        <taxon>Clostridia</taxon>
        <taxon>Peptostreptococcales</taxon>
        <taxon>Peptostreptococcaceae</taxon>
        <taxon>Intestinibacter</taxon>
    </lineage>
</organism>
<name>A0A6N3F0R2_9FIRM</name>
<proteinExistence type="predicted"/>
<keyword evidence="2" id="KW-0812">Transmembrane</keyword>
<evidence type="ECO:0000256" key="2">
    <source>
        <dbReference type="SAM" id="Phobius"/>
    </source>
</evidence>
<keyword evidence="2" id="KW-0472">Membrane</keyword>